<organism evidence="1 2">
    <name type="scientific">Mycena chlorophos</name>
    <name type="common">Agaric fungus</name>
    <name type="synonym">Agaricus chlorophos</name>
    <dbReference type="NCBI Taxonomy" id="658473"/>
    <lineage>
        <taxon>Eukaryota</taxon>
        <taxon>Fungi</taxon>
        <taxon>Dikarya</taxon>
        <taxon>Basidiomycota</taxon>
        <taxon>Agaricomycotina</taxon>
        <taxon>Agaricomycetes</taxon>
        <taxon>Agaricomycetidae</taxon>
        <taxon>Agaricales</taxon>
        <taxon>Marasmiineae</taxon>
        <taxon>Mycenaceae</taxon>
        <taxon>Mycena</taxon>
    </lineage>
</organism>
<evidence type="ECO:0000313" key="2">
    <source>
        <dbReference type="Proteomes" id="UP000815677"/>
    </source>
</evidence>
<protein>
    <recommendedName>
        <fullName evidence="3">Pathogen-related protein</fullName>
    </recommendedName>
</protein>
<evidence type="ECO:0008006" key="3">
    <source>
        <dbReference type="Google" id="ProtNLM"/>
    </source>
</evidence>
<dbReference type="InterPro" id="IPR053218">
    <property type="entry name" value="Pathogen-related_defense"/>
</dbReference>
<dbReference type="Gene3D" id="3.10.450.50">
    <property type="match status" value="1"/>
</dbReference>
<name>A0ABQ0LDW0_MYCCL</name>
<dbReference type="PANTHER" id="PTHR31723:SF10">
    <property type="entry name" value="PATHOGEN-RELATED PROTEIN"/>
    <property type="match status" value="1"/>
</dbReference>
<dbReference type="Proteomes" id="UP000815677">
    <property type="component" value="Unassembled WGS sequence"/>
</dbReference>
<keyword evidence="2" id="KW-1185">Reference proteome</keyword>
<reference evidence="1" key="1">
    <citation type="submission" date="2014-09" db="EMBL/GenBank/DDBJ databases">
        <title>Genome sequence of the luminous mushroom Mycena chlorophos for searching fungal bioluminescence genes.</title>
        <authorList>
            <person name="Tanaka Y."/>
            <person name="Kasuga D."/>
            <person name="Oba Y."/>
            <person name="Hase S."/>
            <person name="Sato K."/>
            <person name="Oba Y."/>
            <person name="Sakakibara Y."/>
        </authorList>
    </citation>
    <scope>NUCLEOTIDE SEQUENCE</scope>
</reference>
<sequence>MLATPHAHLAKASKIFVSPVLREICLSCIVFLGNHLPLVDPGTPPAPRSLFRSSSTLYWLALGFEFGPGSPVAAAATREVQTSVPYWVLTSLEQPSLSRLRRSGCTFRSRFRGGGARFPNRITRYSWKRGRWPKYKCFQGLRATTPSSSIMSSEASSLPDYVLDPSAVLKDTAEWRNKTPPDYSRTRADFERTKKMNHEPGSLISIVENLVKNWEIEQSYKVNLAEWRTVDPNCYSFSVNGGPVRTGEEMLRLGTYNALLAPNEFFGPEQNDFKSSHVTFKGMMPTFAWEVLEVYCGPPRVVFRWRHWGEMRRDYSGINDKGERVKVPAHGGVLDIEGVTVALVNDSLQLQKIETWYDPNALFREMGKCPVMGGAAAQE</sequence>
<proteinExistence type="predicted"/>
<evidence type="ECO:0000313" key="1">
    <source>
        <dbReference type="EMBL" id="GAT49324.1"/>
    </source>
</evidence>
<dbReference type="InterPro" id="IPR032710">
    <property type="entry name" value="NTF2-like_dom_sf"/>
</dbReference>
<dbReference type="PANTHER" id="PTHR31723">
    <property type="entry name" value="PATHOGENESIS-RELATED FAMILY PROTEIN"/>
    <property type="match status" value="1"/>
</dbReference>
<accession>A0ABQ0LDW0</accession>
<dbReference type="SUPFAM" id="SSF54427">
    <property type="entry name" value="NTF2-like"/>
    <property type="match status" value="1"/>
</dbReference>
<dbReference type="EMBL" id="DF845436">
    <property type="protein sequence ID" value="GAT49324.1"/>
    <property type="molecule type" value="Genomic_DNA"/>
</dbReference>
<gene>
    <name evidence="1" type="ORF">MCHLO_06647</name>
</gene>